<keyword evidence="1" id="KW-1003">Cell membrane</keyword>
<reference evidence="3 4" key="1">
    <citation type="submission" date="2015-09" db="EMBL/GenBank/DDBJ databases">
        <title>Draft genome of the parasitic nematode Teladorsagia circumcincta isolate WARC Sus (inbred).</title>
        <authorList>
            <person name="Mitreva M."/>
        </authorList>
    </citation>
    <scope>NUCLEOTIDE SEQUENCE [LARGE SCALE GENOMIC DNA]</scope>
    <source>
        <strain evidence="3 4">S</strain>
    </source>
</reference>
<evidence type="ECO:0000256" key="1">
    <source>
        <dbReference type="RuleBase" id="RU363126"/>
    </source>
</evidence>
<dbReference type="GO" id="GO:0005886">
    <property type="term" value="C:plasma membrane"/>
    <property type="evidence" value="ECO:0007669"/>
    <property type="project" value="UniProtKB-SubCell"/>
</dbReference>
<sequence>VGAIQLDLMAGQDDDDGVGVSARQRKSPNSPGNCEAAVAWSGISVRTLKRFPTERHMVEAKLMTEEEYDMYMNCDAPHGKWQ</sequence>
<keyword evidence="1" id="KW-0869">Chloride channel</keyword>
<evidence type="ECO:0000313" key="4">
    <source>
        <dbReference type="Proteomes" id="UP000230423"/>
    </source>
</evidence>
<keyword evidence="1" id="KW-0406">Ion transport</keyword>
<dbReference type="GO" id="GO:0034707">
    <property type="term" value="C:chloride channel complex"/>
    <property type="evidence" value="ECO:0007669"/>
    <property type="project" value="UniProtKB-KW"/>
</dbReference>
<dbReference type="Pfam" id="PF01062">
    <property type="entry name" value="Bestrophin"/>
    <property type="match status" value="1"/>
</dbReference>
<protein>
    <recommendedName>
        <fullName evidence="1">Bestrophin homolog</fullName>
    </recommendedName>
</protein>
<comment type="subcellular location">
    <subcellularLocation>
        <location evidence="1">Cell membrane</location>
        <topology evidence="1">Multi-pass membrane protein</topology>
    </subcellularLocation>
</comment>
<gene>
    <name evidence="3" type="ORF">TELCIR_24501</name>
</gene>
<dbReference type="OrthoDB" id="201595at2759"/>
<name>A0A2G9T9A9_TELCI</name>
<feature type="non-terminal residue" evidence="3">
    <location>
        <position position="82"/>
    </location>
</feature>
<dbReference type="EMBL" id="KZ401035">
    <property type="protein sequence ID" value="PIO54142.1"/>
    <property type="molecule type" value="Genomic_DNA"/>
</dbReference>
<dbReference type="AlphaFoldDB" id="A0A2G9T9A9"/>
<proteinExistence type="inferred from homology"/>
<keyword evidence="4" id="KW-1185">Reference proteome</keyword>
<evidence type="ECO:0000256" key="2">
    <source>
        <dbReference type="SAM" id="MobiDB-lite"/>
    </source>
</evidence>
<accession>A0A2G9T9A9</accession>
<evidence type="ECO:0000313" key="3">
    <source>
        <dbReference type="EMBL" id="PIO54142.1"/>
    </source>
</evidence>
<dbReference type="InterPro" id="IPR021134">
    <property type="entry name" value="Bestrophin-like"/>
</dbReference>
<feature type="region of interest" description="Disordered" evidence="2">
    <location>
        <begin position="11"/>
        <end position="34"/>
    </location>
</feature>
<dbReference type="Proteomes" id="UP000230423">
    <property type="component" value="Unassembled WGS sequence"/>
</dbReference>
<comment type="function">
    <text evidence="1">Forms chloride channels.</text>
</comment>
<keyword evidence="1" id="KW-0813">Transport</keyword>
<keyword evidence="1" id="KW-0472">Membrane</keyword>
<dbReference type="GO" id="GO:0005254">
    <property type="term" value="F:chloride channel activity"/>
    <property type="evidence" value="ECO:0007669"/>
    <property type="project" value="UniProtKB-KW"/>
</dbReference>
<keyword evidence="1" id="KW-0868">Chloride</keyword>
<keyword evidence="1" id="KW-0407">Ion channel</keyword>
<organism evidence="3 4">
    <name type="scientific">Teladorsagia circumcincta</name>
    <name type="common">Brown stomach worm</name>
    <name type="synonym">Ostertagia circumcincta</name>
    <dbReference type="NCBI Taxonomy" id="45464"/>
    <lineage>
        <taxon>Eukaryota</taxon>
        <taxon>Metazoa</taxon>
        <taxon>Ecdysozoa</taxon>
        <taxon>Nematoda</taxon>
        <taxon>Chromadorea</taxon>
        <taxon>Rhabditida</taxon>
        <taxon>Rhabditina</taxon>
        <taxon>Rhabditomorpha</taxon>
        <taxon>Strongyloidea</taxon>
        <taxon>Trichostrongylidae</taxon>
        <taxon>Teladorsagia</taxon>
    </lineage>
</organism>
<comment type="similarity">
    <text evidence="1">Belongs to the anion channel-forming bestrophin (TC 1.A.46) family. Calcium-sensitive chloride channel subfamily.</text>
</comment>
<feature type="non-terminal residue" evidence="3">
    <location>
        <position position="1"/>
    </location>
</feature>